<feature type="compositionally biased region" description="Basic and acidic residues" evidence="3">
    <location>
        <begin position="329"/>
        <end position="344"/>
    </location>
</feature>
<feature type="compositionally biased region" description="Pro residues" evidence="3">
    <location>
        <begin position="649"/>
        <end position="664"/>
    </location>
</feature>
<feature type="region of interest" description="Disordered" evidence="3">
    <location>
        <begin position="175"/>
        <end position="350"/>
    </location>
</feature>
<proteinExistence type="predicted"/>
<keyword evidence="1" id="KW-0833">Ubl conjugation pathway</keyword>
<evidence type="ECO:0000313" key="5">
    <source>
        <dbReference type="Proteomes" id="UP000041254"/>
    </source>
</evidence>
<dbReference type="InterPro" id="IPR011009">
    <property type="entry name" value="Kinase-like_dom_sf"/>
</dbReference>
<dbReference type="AlphaFoldDB" id="A0A0G4GHJ2"/>
<dbReference type="OrthoDB" id="4062651at2759"/>
<dbReference type="Gene3D" id="1.10.510.10">
    <property type="entry name" value="Transferase(Phosphotransferase) domain 1"/>
    <property type="match status" value="2"/>
</dbReference>
<accession>A0A0G4GHJ2</accession>
<feature type="coiled-coil region" evidence="2">
    <location>
        <begin position="13"/>
        <end position="40"/>
    </location>
</feature>
<organism evidence="4 5">
    <name type="scientific">Vitrella brassicaformis (strain CCMP3155)</name>
    <dbReference type="NCBI Taxonomy" id="1169540"/>
    <lineage>
        <taxon>Eukaryota</taxon>
        <taxon>Sar</taxon>
        <taxon>Alveolata</taxon>
        <taxon>Colpodellida</taxon>
        <taxon>Vitrellaceae</taxon>
        <taxon>Vitrella</taxon>
    </lineage>
</organism>
<evidence type="ECO:0000256" key="1">
    <source>
        <dbReference type="ARBA" id="ARBA00022786"/>
    </source>
</evidence>
<name>A0A0G4GHJ2_VITBC</name>
<dbReference type="PANTHER" id="PTHR45647:SF139">
    <property type="entry name" value="OS02G0152300 PROTEIN"/>
    <property type="match status" value="1"/>
</dbReference>
<reference evidence="4 5" key="1">
    <citation type="submission" date="2014-11" db="EMBL/GenBank/DDBJ databases">
        <authorList>
            <person name="Zhu J."/>
            <person name="Qi W."/>
            <person name="Song R."/>
        </authorList>
    </citation>
    <scope>NUCLEOTIDE SEQUENCE [LARGE SCALE GENOMIC DNA]</scope>
</reference>
<evidence type="ECO:0000256" key="2">
    <source>
        <dbReference type="SAM" id="Coils"/>
    </source>
</evidence>
<feature type="compositionally biased region" description="Basic and acidic residues" evidence="3">
    <location>
        <begin position="292"/>
        <end position="305"/>
    </location>
</feature>
<evidence type="ECO:0008006" key="6">
    <source>
        <dbReference type="Google" id="ProtNLM"/>
    </source>
</evidence>
<dbReference type="STRING" id="1169540.A0A0G4GHJ2"/>
<keyword evidence="5" id="KW-1185">Reference proteome</keyword>
<evidence type="ECO:0000256" key="3">
    <source>
        <dbReference type="SAM" id="MobiDB-lite"/>
    </source>
</evidence>
<gene>
    <name evidence="4" type="ORF">Vbra_10023</name>
</gene>
<feature type="region of interest" description="Disordered" evidence="3">
    <location>
        <begin position="457"/>
        <end position="531"/>
    </location>
</feature>
<dbReference type="VEuPathDB" id="CryptoDB:Vbra_10023"/>
<feature type="compositionally biased region" description="Low complexity" evidence="3">
    <location>
        <begin position="306"/>
        <end position="315"/>
    </location>
</feature>
<evidence type="ECO:0000313" key="4">
    <source>
        <dbReference type="EMBL" id="CEM29201.1"/>
    </source>
</evidence>
<feature type="compositionally biased region" description="Polar residues" evidence="3">
    <location>
        <begin position="514"/>
        <end position="527"/>
    </location>
</feature>
<dbReference type="Proteomes" id="UP000041254">
    <property type="component" value="Unassembled WGS sequence"/>
</dbReference>
<dbReference type="PANTHER" id="PTHR45647">
    <property type="entry name" value="OS02G0152300 PROTEIN"/>
    <property type="match status" value="1"/>
</dbReference>
<sequence length="732" mass="79580">MTLPDGGSDKEVSRLLKEKLRAEREERAKKEALLEQELLRVCREKSEINKIRSSTWTHANLNARVVCVQELAAMKDDNKNLLDKLRKVGEYICTKSDIYSFGLMILELLVYEGYQKGLPVFSSVEAVVAAATAGGKWPLEVARVLAEAAFRYLEAQPSARPTAAELLSEISRVRTPEGLNGPSKLRPKKQQPQQPEKGADKPPLAHCRAQAAPPKRPQPLPHRPAAKAPPAAPKAIQVIAKAKAPPAAAKAPPAAAGGATTQPPPPPSAAGGRRPAKRAGDQGGKAAALRQPADRVGARGGEVKEAAGGTPADAAEAARKAAARRLATRRGEGKPGEQPMDRRGAKARGAGTRRLLTKPRGTTDFMAPEVQRGEYICTKSDMYSFGLMMLELLVHQGYQKGLPVFRSVEAVVAAATAGGKWPSEVARVLAEAAFRYLEAEPSKRPIAAELLSEISRVRTPEGLNGPSKLRPKKQQPQQPEEGADRPPLPHRRAQAAPPKPAQPLPHRTAAKGPPNSTKGHPSDNQGQGSAGCCQGRDIAVFIISVRVPYKRITMQWMDMRRASCHDEPRLPNQKEALRPEASLFTFYIAVGPVLHQRSLPPPLAYYRPPKPAGQAIVSPDRSKTRPTADIREIMEARRECSRLGWRPVKPLPQPKKKPPQPPALWPTGLVPRRLWVYKTPERRRAGTTIRPTAAPAPAVAQQQAPRVVVLPTATGRADDYRRGCANKRRRIA</sequence>
<dbReference type="InterPro" id="IPR051348">
    <property type="entry name" value="U-box_ubiquitin_ligases"/>
</dbReference>
<protein>
    <recommendedName>
        <fullName evidence="6">Protein kinase domain-containing protein</fullName>
    </recommendedName>
</protein>
<keyword evidence="2" id="KW-0175">Coiled coil</keyword>
<dbReference type="EMBL" id="CDMY01000666">
    <property type="protein sequence ID" value="CEM29201.1"/>
    <property type="molecule type" value="Genomic_DNA"/>
</dbReference>
<feature type="compositionally biased region" description="Low complexity" evidence="3">
    <location>
        <begin position="226"/>
        <end position="261"/>
    </location>
</feature>
<dbReference type="InParanoid" id="A0A0G4GHJ2"/>
<dbReference type="SUPFAM" id="SSF56112">
    <property type="entry name" value="Protein kinase-like (PK-like)"/>
    <property type="match status" value="2"/>
</dbReference>
<feature type="region of interest" description="Disordered" evidence="3">
    <location>
        <begin position="645"/>
        <end position="665"/>
    </location>
</feature>